<evidence type="ECO:0000313" key="3">
    <source>
        <dbReference type="EMBL" id="STR42492.1"/>
    </source>
</evidence>
<dbReference type="Pfam" id="PF02965">
    <property type="entry name" value="Met_synt_B12"/>
    <property type="match status" value="1"/>
</dbReference>
<dbReference type="Gene3D" id="3.10.196.10">
    <property type="entry name" value="Vitamin B12-dependent methionine synthase, activation domain"/>
    <property type="match status" value="1"/>
</dbReference>
<dbReference type="InterPro" id="IPR004223">
    <property type="entry name" value="VitB12-dep_Met_synth_activ_dom"/>
</dbReference>
<protein>
    <submittedName>
        <fullName evidence="3">B12-dependent methionine synthase</fullName>
        <ecNumber evidence="3">2.1.1.13</ecNumber>
    </submittedName>
</protein>
<dbReference type="AlphaFoldDB" id="A0A7H4M266"/>
<dbReference type="GO" id="GO:0032259">
    <property type="term" value="P:methylation"/>
    <property type="evidence" value="ECO:0007669"/>
    <property type="project" value="UniProtKB-KW"/>
</dbReference>
<keyword evidence="1 3" id="KW-0808">Transferase</keyword>
<comment type="caution">
    <text evidence="3">The sequence shown here is derived from an EMBL/GenBank/DDBJ whole genome shotgun (WGS) entry which is preliminary data.</text>
</comment>
<dbReference type="InterPro" id="IPR037010">
    <property type="entry name" value="VitB12-dep_Met_synth_activ_sf"/>
</dbReference>
<gene>
    <name evidence="3" type="primary">metH_3</name>
    <name evidence="3" type="ORF">NCTC11694_03711</name>
</gene>
<dbReference type="GO" id="GO:0008705">
    <property type="term" value="F:methionine synthase activity"/>
    <property type="evidence" value="ECO:0007669"/>
    <property type="project" value="UniProtKB-EC"/>
</dbReference>
<name>A0A7H4M266_9ENTR</name>
<dbReference type="EC" id="2.1.1.13" evidence="3"/>
<dbReference type="EMBL" id="UGJR01000002">
    <property type="protein sequence ID" value="STR42492.1"/>
    <property type="molecule type" value="Genomic_DNA"/>
</dbReference>
<proteinExistence type="predicted"/>
<evidence type="ECO:0000313" key="4">
    <source>
        <dbReference type="Proteomes" id="UP000255050"/>
    </source>
</evidence>
<feature type="domain" description="AdoMet activation" evidence="2">
    <location>
        <begin position="1"/>
        <end position="44"/>
    </location>
</feature>
<evidence type="ECO:0000256" key="1">
    <source>
        <dbReference type="PROSITE-ProRule" id="PRU00346"/>
    </source>
</evidence>
<dbReference type="Gene3D" id="1.10.288.10">
    <property type="entry name" value="Cobalamin-dependent Methionine Synthase, domain 2"/>
    <property type="match status" value="1"/>
</dbReference>
<reference evidence="3 4" key="1">
    <citation type="submission" date="2018-06" db="EMBL/GenBank/DDBJ databases">
        <authorList>
            <consortium name="Pathogen Informatics"/>
            <person name="Doyle S."/>
        </authorList>
    </citation>
    <scope>NUCLEOTIDE SEQUENCE [LARGE SCALE GENOMIC DNA]</scope>
    <source>
        <strain evidence="3 4">NCTC11694</strain>
    </source>
</reference>
<evidence type="ECO:0000259" key="2">
    <source>
        <dbReference type="PROSITE" id="PS50974"/>
    </source>
</evidence>
<sequence length="44" mass="4895">MVGEEAQRLFKDANELLDKLSAGKALNPRGVVGLFPANPRRRRC</sequence>
<organism evidence="3 4">
    <name type="scientific">Klebsiella michiganensis</name>
    <dbReference type="NCBI Taxonomy" id="1134687"/>
    <lineage>
        <taxon>Bacteria</taxon>
        <taxon>Pseudomonadati</taxon>
        <taxon>Pseudomonadota</taxon>
        <taxon>Gammaproteobacteria</taxon>
        <taxon>Enterobacterales</taxon>
        <taxon>Enterobacteriaceae</taxon>
        <taxon>Klebsiella/Raoultella group</taxon>
        <taxon>Klebsiella</taxon>
    </lineage>
</organism>
<dbReference type="Proteomes" id="UP000255050">
    <property type="component" value="Unassembled WGS sequence"/>
</dbReference>
<keyword evidence="1 3" id="KW-0489">Methyltransferase</keyword>
<accession>A0A7H4M266</accession>
<dbReference type="PROSITE" id="PS50974">
    <property type="entry name" value="ADOMET_ACTIVATION"/>
    <property type="match status" value="1"/>
</dbReference>
<dbReference type="SUPFAM" id="SSF56507">
    <property type="entry name" value="Methionine synthase activation domain-like"/>
    <property type="match status" value="1"/>
</dbReference>